<dbReference type="Proteomes" id="UP000231279">
    <property type="component" value="Unassembled WGS sequence"/>
</dbReference>
<dbReference type="GO" id="GO:0008236">
    <property type="term" value="F:serine-type peptidase activity"/>
    <property type="evidence" value="ECO:0007669"/>
    <property type="project" value="InterPro"/>
</dbReference>
<keyword evidence="1" id="KW-1133">Transmembrane helix</keyword>
<dbReference type="GO" id="GO:0006508">
    <property type="term" value="P:proteolysis"/>
    <property type="evidence" value="ECO:0007669"/>
    <property type="project" value="InterPro"/>
</dbReference>
<keyword evidence="1" id="KW-0812">Transmembrane</keyword>
<feature type="transmembrane region" description="Helical" evidence="1">
    <location>
        <begin position="12"/>
        <end position="30"/>
    </location>
</feature>
<gene>
    <name evidence="3" type="ORF">CDL12_25222</name>
</gene>
<evidence type="ECO:0000256" key="1">
    <source>
        <dbReference type="SAM" id="Phobius"/>
    </source>
</evidence>
<dbReference type="AlphaFoldDB" id="A0A2G9GAE7"/>
<dbReference type="EMBL" id="NKXS01006000">
    <property type="protein sequence ID" value="PIN02271.1"/>
    <property type="molecule type" value="Genomic_DNA"/>
</dbReference>
<reference evidence="4" key="1">
    <citation type="journal article" date="2018" name="Gigascience">
        <title>Genome assembly of the Pink Ipe (Handroanthus impetiginosus, Bignoniaceae), a highly valued, ecologically keystone Neotropical timber forest tree.</title>
        <authorList>
            <person name="Silva-Junior O.B."/>
            <person name="Grattapaglia D."/>
            <person name="Novaes E."/>
            <person name="Collevatti R.G."/>
        </authorList>
    </citation>
    <scope>NUCLEOTIDE SEQUENCE [LARGE SCALE GENOMIC DNA]</scope>
    <source>
        <strain evidence="4">cv. UFG-1</strain>
    </source>
</reference>
<comment type="caution">
    <text evidence="3">The sequence shown here is derived from an EMBL/GenBank/DDBJ whole genome shotgun (WGS) entry which is preliminary data.</text>
</comment>
<name>A0A2G9GAE7_9LAMI</name>
<organism evidence="3 4">
    <name type="scientific">Handroanthus impetiginosus</name>
    <dbReference type="NCBI Taxonomy" id="429701"/>
    <lineage>
        <taxon>Eukaryota</taxon>
        <taxon>Viridiplantae</taxon>
        <taxon>Streptophyta</taxon>
        <taxon>Embryophyta</taxon>
        <taxon>Tracheophyta</taxon>
        <taxon>Spermatophyta</taxon>
        <taxon>Magnoliopsida</taxon>
        <taxon>eudicotyledons</taxon>
        <taxon>Gunneridae</taxon>
        <taxon>Pentapetalae</taxon>
        <taxon>asterids</taxon>
        <taxon>lamiids</taxon>
        <taxon>Lamiales</taxon>
        <taxon>Bignoniaceae</taxon>
        <taxon>Crescentiina</taxon>
        <taxon>Tabebuia alliance</taxon>
        <taxon>Handroanthus</taxon>
    </lineage>
</organism>
<accession>A0A2G9GAE7</accession>
<feature type="domain" description="Peptidase S9 prolyl oligopeptidase catalytic" evidence="2">
    <location>
        <begin position="184"/>
        <end position="415"/>
    </location>
</feature>
<protein>
    <recommendedName>
        <fullName evidence="2">Peptidase S9 prolyl oligopeptidase catalytic domain-containing protein</fullName>
    </recommendedName>
</protein>
<evidence type="ECO:0000313" key="3">
    <source>
        <dbReference type="EMBL" id="PIN02271.1"/>
    </source>
</evidence>
<dbReference type="Gene3D" id="3.40.50.1820">
    <property type="entry name" value="alpha/beta hydrolase"/>
    <property type="match status" value="1"/>
</dbReference>
<dbReference type="STRING" id="429701.A0A2G9GAE7"/>
<dbReference type="PANTHER" id="PTHR47381">
    <property type="entry name" value="ALPHA/BETA-HYDROLASES SUPERFAMILY PROTEIN"/>
    <property type="match status" value="1"/>
</dbReference>
<sequence length="417" mass="47409">MAMGTNIHTYYYFFLSMLEAIMMVLVHVRAHAPSTANYKFSLNARITKPTTTPQLISADRKMEYSEDAAKIRSEFLQVLRSRRTAEVPLSVEPAEPVKDPLYQEIPKPTFSEAMESCPKKEIPNFKELLQEENFYLTTEAGEQGHLPVLILKLKETSQKRRPAIVFLHSTNKCKEWLRPLLEAYASRDYIAVAIDSRYHGERARNLTTYRDALVSSWKKGDTMPFIFDTVWDLIKLADHLTQREDVDPSRIGITGESLGGMHAWFGAAADTRYAVAVPIIGVQGFRWAIEHDKWQARVDSIKAVFEEARNDLGKSAIDKEVVEKVWDRIAPGLASRFDSPYTIPIISPRPLLILNGNEDPRCPIAGLELPESRAREVYTKANSVENFKLVAQPGIGHQMTSLMVRQASDWFDQHFNP</sequence>
<dbReference type="PANTHER" id="PTHR47381:SF3">
    <property type="entry name" value="ALPHA_BETA-HYDROLASES SUPERFAMILY PROTEIN"/>
    <property type="match status" value="1"/>
</dbReference>
<dbReference type="SUPFAM" id="SSF53474">
    <property type="entry name" value="alpha/beta-Hydrolases"/>
    <property type="match status" value="1"/>
</dbReference>
<dbReference type="InterPro" id="IPR029058">
    <property type="entry name" value="AB_hydrolase_fold"/>
</dbReference>
<keyword evidence="4" id="KW-1185">Reference proteome</keyword>
<proteinExistence type="predicted"/>
<evidence type="ECO:0000259" key="2">
    <source>
        <dbReference type="Pfam" id="PF00326"/>
    </source>
</evidence>
<dbReference type="OrthoDB" id="2152248at2759"/>
<dbReference type="Pfam" id="PF00326">
    <property type="entry name" value="Peptidase_S9"/>
    <property type="match status" value="1"/>
</dbReference>
<dbReference type="InterPro" id="IPR001375">
    <property type="entry name" value="Peptidase_S9_cat"/>
</dbReference>
<evidence type="ECO:0000313" key="4">
    <source>
        <dbReference type="Proteomes" id="UP000231279"/>
    </source>
</evidence>
<keyword evidence="1" id="KW-0472">Membrane</keyword>